<dbReference type="SUPFAM" id="SSF88723">
    <property type="entry name" value="PIN domain-like"/>
    <property type="match status" value="1"/>
</dbReference>
<dbReference type="PANTHER" id="PTHR11081">
    <property type="entry name" value="FLAP ENDONUCLEASE FAMILY MEMBER"/>
    <property type="match status" value="1"/>
</dbReference>
<dbReference type="EMBL" id="CDQK01000004">
    <property type="protein sequence ID" value="CEP22945.1"/>
    <property type="molecule type" value="Genomic_DNA"/>
</dbReference>
<accession>A0A0H5C4A3</accession>
<gene>
    <name evidence="5" type="primary">MKT1</name>
    <name evidence="5" type="ORF">BN1211_3418</name>
</gene>
<dbReference type="Gene3D" id="3.40.50.1010">
    <property type="entry name" value="5'-nuclease"/>
    <property type="match status" value="1"/>
</dbReference>
<evidence type="ECO:0000256" key="2">
    <source>
        <dbReference type="ARBA" id="ARBA00024023"/>
    </source>
</evidence>
<dbReference type="AlphaFoldDB" id="A0A0H5C4A3"/>
<dbReference type="InterPro" id="IPR022039">
    <property type="entry name" value="MKT1_C"/>
</dbReference>
<comment type="similarity">
    <text evidence="2">Belongs to the XPG/RAD2 endonuclease family.</text>
</comment>
<evidence type="ECO:0000256" key="1">
    <source>
        <dbReference type="ARBA" id="ARBA00022845"/>
    </source>
</evidence>
<evidence type="ECO:0000259" key="3">
    <source>
        <dbReference type="Pfam" id="PF12246"/>
    </source>
</evidence>
<organism evidence="5 6">
    <name type="scientific">Cyberlindnera jadinii (strain ATCC 18201 / CBS 1600 / BCRC 20928 / JCM 3617 / NBRC 0987 / NRRL Y-1542)</name>
    <name type="common">Torula yeast</name>
    <name type="synonym">Candida utilis</name>
    <dbReference type="NCBI Taxonomy" id="983966"/>
    <lineage>
        <taxon>Eukaryota</taxon>
        <taxon>Fungi</taxon>
        <taxon>Dikarya</taxon>
        <taxon>Ascomycota</taxon>
        <taxon>Saccharomycotina</taxon>
        <taxon>Saccharomycetes</taxon>
        <taxon>Phaffomycetales</taxon>
        <taxon>Phaffomycetaceae</taxon>
        <taxon>Cyberlindnera</taxon>
    </lineage>
</organism>
<dbReference type="InterPro" id="IPR022040">
    <property type="entry name" value="MKT1_N"/>
</dbReference>
<sequence length="689" mass="78430">MGFKREALLDATGGFPLSLFQYIESDCVVFKDFDITPVFVMSGFDCVNMYREKFSVKSSTVERQRNRSWISYGSQLKQHYGENPQGLPLTCNESFKDFGTQFSADNFVSDLVQFFIANGLEYIRAPYLSWAQLGYLYEQDFIHAIYGPTETSLLPNVDKYIIAMDFGNKDLRFIDRGRFLSELDLNQQQLVDIAMSVGCDLQPQTLDMYLSYPQSDYINVALSIVNSSGNIFGSVAQLPQEQVESFQKGVIGLQYLPVLKTNGRVEIWNFDERNVDNRSSSSELPPEGLHEIFSVRVPQEYYFYQSIALNNTKLLQSIANETYVEKLPLEGVTLKEYKDLIAAMLPIKAKEVNLLTKNMNRYFQFKTVKYTTFWGESMDIPHKPTQNVFHSLQSITLRSDNFQEFNLKNFFKCLTNEPLLSDVVPDESHLLSSHFEILSTALLRTLNIFGIYSTKSSNNSKALSILQTLDERFQEEYILLLAYLKLSSQKLYEPLSQQLAGDSITADKSQKQVVLLISRLASLIQVLPKKRINYSGPVSRSLLAFRSSMDLIKRNMRELFETVLVSSFTGNEADKVERSNEDWIELVSEMPFGKTVPSTIVGIAVQTLLDQYFVSSSKTGDFNTAKSLTYNLFEITGVESLPAQVGRAFEFVREAYKLVKALEQDGKTDPHLINVFETADDMAKKFLGQ</sequence>
<evidence type="ECO:0000313" key="5">
    <source>
        <dbReference type="EMBL" id="CEP22945.1"/>
    </source>
</evidence>
<reference evidence="6" key="1">
    <citation type="journal article" date="2015" name="J. Biotechnol.">
        <title>The structure of the Cyberlindnera jadinii genome and its relation to Candida utilis analyzed by the occurrence of single nucleotide polymorphisms.</title>
        <authorList>
            <person name="Rupp O."/>
            <person name="Brinkrolf K."/>
            <person name="Buerth C."/>
            <person name="Kunigo M."/>
            <person name="Schneider J."/>
            <person name="Jaenicke S."/>
            <person name="Goesmann A."/>
            <person name="Puehler A."/>
            <person name="Jaeger K.-E."/>
            <person name="Ernst J.F."/>
        </authorList>
    </citation>
    <scope>NUCLEOTIDE SEQUENCE [LARGE SCALE GENOMIC DNA]</scope>
    <source>
        <strain evidence="6">ATCC 18201 / CBS 1600 / BCRC 20928 / JCM 3617 / NBRC 0987 / NRRL Y-1542</strain>
    </source>
</reference>
<feature type="domain" description="Post-transcriptional regulator MKT1 N-terminal" evidence="4">
    <location>
        <begin position="286"/>
        <end position="374"/>
    </location>
</feature>
<dbReference type="Proteomes" id="UP000038830">
    <property type="component" value="Unassembled WGS sequence"/>
</dbReference>
<name>A0A0H5C4A3_CYBJN</name>
<dbReference type="PANTHER" id="PTHR11081:SF32">
    <property type="entry name" value="POST-TRANSCRIPTIONAL REGULATOR MKT1"/>
    <property type="match status" value="1"/>
</dbReference>
<protein>
    <submittedName>
        <fullName evidence="5">MKT1 protein</fullName>
    </submittedName>
</protein>
<proteinExistence type="inferred from homology"/>
<evidence type="ECO:0000259" key="4">
    <source>
        <dbReference type="Pfam" id="PF12247"/>
    </source>
</evidence>
<dbReference type="GO" id="GO:0006417">
    <property type="term" value="P:regulation of translation"/>
    <property type="evidence" value="ECO:0007669"/>
    <property type="project" value="UniProtKB-KW"/>
</dbReference>
<dbReference type="Pfam" id="PF12247">
    <property type="entry name" value="MKT1_N"/>
    <property type="match status" value="1"/>
</dbReference>
<dbReference type="InterPro" id="IPR006084">
    <property type="entry name" value="XPG/Rad2"/>
</dbReference>
<feature type="domain" description="Post-transcriptional regulator MKT1 C-terminal" evidence="3">
    <location>
        <begin position="444"/>
        <end position="684"/>
    </location>
</feature>
<dbReference type="GO" id="GO:0003730">
    <property type="term" value="F:mRNA 3'-UTR binding"/>
    <property type="evidence" value="ECO:0007669"/>
    <property type="project" value="TreeGrafter"/>
</dbReference>
<keyword evidence="1" id="KW-0810">Translation regulation</keyword>
<evidence type="ECO:0000313" key="6">
    <source>
        <dbReference type="Proteomes" id="UP000038830"/>
    </source>
</evidence>
<dbReference type="InterPro" id="IPR029060">
    <property type="entry name" value="PIN-like_dom_sf"/>
</dbReference>
<dbReference type="Pfam" id="PF12246">
    <property type="entry name" value="MKT1_C"/>
    <property type="match status" value="1"/>
</dbReference>